<evidence type="ECO:0000313" key="1">
    <source>
        <dbReference type="EMBL" id="CAK0804244.1"/>
    </source>
</evidence>
<protein>
    <submittedName>
        <fullName evidence="1">Uncharacterized protein</fullName>
    </submittedName>
</protein>
<accession>A0ABN9QE93</accession>
<dbReference type="Proteomes" id="UP001189429">
    <property type="component" value="Unassembled WGS sequence"/>
</dbReference>
<evidence type="ECO:0000313" key="2">
    <source>
        <dbReference type="Proteomes" id="UP001189429"/>
    </source>
</evidence>
<dbReference type="EMBL" id="CAUYUJ010003194">
    <property type="protein sequence ID" value="CAK0804244.1"/>
    <property type="molecule type" value="Genomic_DNA"/>
</dbReference>
<name>A0ABN9QE93_9DINO</name>
<comment type="caution">
    <text evidence="1">The sequence shown here is derived from an EMBL/GenBank/DDBJ whole genome shotgun (WGS) entry which is preliminary data.</text>
</comment>
<sequence>MPLAAKSGLAPAVFAAAPPPFPPPANPHLCPSSFPSFLGRAARGRAVPACGAQASLPCRCQPTPLPPQSTGAARTWRSAAATKRFVALALQRLAHPALFTAVGLEQAIGMSARKDTRSVTSHRGRRTHVHQEQASTLGISFLAAARAAQGAPEQASMSEASFC</sequence>
<organism evidence="1 2">
    <name type="scientific">Prorocentrum cordatum</name>
    <dbReference type="NCBI Taxonomy" id="2364126"/>
    <lineage>
        <taxon>Eukaryota</taxon>
        <taxon>Sar</taxon>
        <taxon>Alveolata</taxon>
        <taxon>Dinophyceae</taxon>
        <taxon>Prorocentrales</taxon>
        <taxon>Prorocentraceae</taxon>
        <taxon>Prorocentrum</taxon>
    </lineage>
</organism>
<proteinExistence type="predicted"/>
<keyword evidence="2" id="KW-1185">Reference proteome</keyword>
<reference evidence="1" key="1">
    <citation type="submission" date="2023-10" db="EMBL/GenBank/DDBJ databases">
        <authorList>
            <person name="Chen Y."/>
            <person name="Shah S."/>
            <person name="Dougan E. K."/>
            <person name="Thang M."/>
            <person name="Chan C."/>
        </authorList>
    </citation>
    <scope>NUCLEOTIDE SEQUENCE [LARGE SCALE GENOMIC DNA]</scope>
</reference>
<gene>
    <name evidence="1" type="ORF">PCOR1329_LOCUS11117</name>
</gene>